<evidence type="ECO:0000313" key="3">
    <source>
        <dbReference type="Proteomes" id="UP001162162"/>
    </source>
</evidence>
<proteinExistence type="predicted"/>
<dbReference type="AlphaFoldDB" id="A0AAV8XP72"/>
<evidence type="ECO:0000256" key="1">
    <source>
        <dbReference type="SAM" id="MobiDB-lite"/>
    </source>
</evidence>
<comment type="caution">
    <text evidence="2">The sequence shown here is derived from an EMBL/GenBank/DDBJ whole genome shotgun (WGS) entry which is preliminary data.</text>
</comment>
<evidence type="ECO:0000313" key="2">
    <source>
        <dbReference type="EMBL" id="KAJ8940264.1"/>
    </source>
</evidence>
<organism evidence="2 3">
    <name type="scientific">Aromia moschata</name>
    <dbReference type="NCBI Taxonomy" id="1265417"/>
    <lineage>
        <taxon>Eukaryota</taxon>
        <taxon>Metazoa</taxon>
        <taxon>Ecdysozoa</taxon>
        <taxon>Arthropoda</taxon>
        <taxon>Hexapoda</taxon>
        <taxon>Insecta</taxon>
        <taxon>Pterygota</taxon>
        <taxon>Neoptera</taxon>
        <taxon>Endopterygota</taxon>
        <taxon>Coleoptera</taxon>
        <taxon>Polyphaga</taxon>
        <taxon>Cucujiformia</taxon>
        <taxon>Chrysomeloidea</taxon>
        <taxon>Cerambycidae</taxon>
        <taxon>Cerambycinae</taxon>
        <taxon>Callichromatini</taxon>
        <taxon>Aromia</taxon>
    </lineage>
</organism>
<sequence length="134" mass="15223">MYRGATSKSPTMNHSPTLYGDHISANVQASLMDENNLSFLTNSSLLTARPRDRSESPTHEHHIRSPMNGGLHIKQEMVNQDHHMPAREPEQLHHVIKREMLSEYDDLEHDQHPDNVAEDLTIASDHTESNILDA</sequence>
<accession>A0AAV8XP72</accession>
<feature type="compositionally biased region" description="Basic and acidic residues" evidence="1">
    <location>
        <begin position="49"/>
        <end position="60"/>
    </location>
</feature>
<reference evidence="2" key="1">
    <citation type="journal article" date="2023" name="Insect Mol. Biol.">
        <title>Genome sequencing provides insights into the evolution of gene families encoding plant cell wall-degrading enzymes in longhorned beetles.</title>
        <authorList>
            <person name="Shin N.R."/>
            <person name="Okamura Y."/>
            <person name="Kirsch R."/>
            <person name="Pauchet Y."/>
        </authorList>
    </citation>
    <scope>NUCLEOTIDE SEQUENCE</scope>
    <source>
        <strain evidence="2">AMC_N1</strain>
    </source>
</reference>
<dbReference type="Proteomes" id="UP001162162">
    <property type="component" value="Unassembled WGS sequence"/>
</dbReference>
<gene>
    <name evidence="2" type="ORF">NQ318_007178</name>
</gene>
<keyword evidence="3" id="KW-1185">Reference proteome</keyword>
<feature type="region of interest" description="Disordered" evidence="1">
    <location>
        <begin position="48"/>
        <end position="70"/>
    </location>
</feature>
<name>A0AAV8XP72_9CUCU</name>
<protein>
    <submittedName>
        <fullName evidence="2">Uncharacterized protein</fullName>
    </submittedName>
</protein>
<dbReference type="EMBL" id="JAPWTK010000443">
    <property type="protein sequence ID" value="KAJ8940264.1"/>
    <property type="molecule type" value="Genomic_DNA"/>
</dbReference>